<protein>
    <submittedName>
        <fullName evidence="3">Alpha,alpha-trehalose-phosphate synthase</fullName>
    </submittedName>
</protein>
<dbReference type="Gene3D" id="3.30.70.1020">
    <property type="entry name" value="Trehalose-6-phosphate phosphatase related protein, domain 2"/>
    <property type="match status" value="1"/>
</dbReference>
<dbReference type="InterPro" id="IPR001830">
    <property type="entry name" value="Glyco_trans_20"/>
</dbReference>
<accession>A0ABQ7JAT5</accession>
<feature type="region of interest" description="Disordered" evidence="2">
    <location>
        <begin position="924"/>
        <end position="968"/>
    </location>
</feature>
<sequence length="1117" mass="125230">MSQNSRYSNFPASYLDYFSFHGEPMGQHSFLNNELEPLPCRGVENATHSSALDTQAAGKVILVTRKLPFKVSVQADWQEVKRKYSERELGHKALPSNVNITCSLDADIVLCKDKSDEFQSNDESAALQYASKKQNKKPTNLSGDFHPKLEPYENFSRKQTKSPPNFTAGRVEGDAVKVVTTKALPHSACNDFYTPNDFDDCSSDDIWTVVEDDFCVNVGNFIGGSMQQITIGDPIFNFDQLTDDIDEIKFLEDTLSSKLKGKNCIPVFLEEDARKETYSEQLLSPLFHYHTPPLGTGFPELDWSGYVKLNEEFLRVLKTVYKEGDYVLIFDFHLMLLPQLVREIDSVAKVGFYLNSIFPSSEMFRILPQREELLRGVLSANMVGFHSFQYKRHFLTACTRVLGVECSDRGIEPCTETGGTGSRVVSTPCGIDNDRWLREVEIPEFLKRLEDLKSKMGARKIILGIDSLAYVRGIPHKIMAFHEFLANHPTWASKVLFLQIALHKGFSRASQASKTQQLSTDQLNILSQVYEVCGAINAEFGSFDALPVHFLLADLKIEELAPLYACADVAIVTSLRESLSTIAYEFILCQRKSNKGVIILSEFSGSAQSLGAAALCVNPWDIHTFAIAIHDALVMNDHEKSVRHEFAYNYVLKHDVKMWGRRLMSDLQHAVQDLEHERLSIPPYLTKERAMQAFLNGKHCFIILGLRGCLFPQRHRPIEADLFQFENLPLHVRTALKTLSEDKNITIFVVSSASIQTMERAIGNIPNLYLFAENGHFMRQPMSKEFVAELADIDTSWLERVVEAFQYFVQRTPGSFVHKTETAVSWHYENTHRDHGAMQARDLLMHLWAGPMRAKSQADIAVGSESVEVRASNLSKALCIEKYVKEVMGKRSLSPQECMFLCLGNYLPRDEDIFQVLQKVSSGSTTIKSGGTNSSGVAPQIPPHAPASSTEGHVTKNQDNSVKSNRNNGISLPSVWGKLQTSLPFNLYESQSLMTERRKLLGAPRSSQDNIKTEGKNAFLPYYRGAAFGSRSLSVSPSTNAPTRQHLPNVLACTVGRKQSRADYHLSNENDVGLLLDSLAKIVETSKEISDVVTHFNSQLESDSYIAKKSLIDSAVV</sequence>
<dbReference type="PANTHER" id="PTHR10788">
    <property type="entry name" value="TREHALOSE-6-PHOSPHATE SYNTHASE"/>
    <property type="match status" value="1"/>
</dbReference>
<feature type="compositionally biased region" description="Low complexity" evidence="2">
    <location>
        <begin position="924"/>
        <end position="936"/>
    </location>
</feature>
<organism evidence="3 4">
    <name type="scientific">Cardiosporidium cionae</name>
    <dbReference type="NCBI Taxonomy" id="476202"/>
    <lineage>
        <taxon>Eukaryota</taxon>
        <taxon>Sar</taxon>
        <taxon>Alveolata</taxon>
        <taxon>Apicomplexa</taxon>
        <taxon>Aconoidasida</taxon>
        <taxon>Nephromycida</taxon>
        <taxon>Cardiosporidium</taxon>
    </lineage>
</organism>
<dbReference type="SUPFAM" id="SSF53756">
    <property type="entry name" value="UDP-Glycosyltransferase/glycogen phosphorylase"/>
    <property type="match status" value="1"/>
</dbReference>
<reference evidence="3 4" key="1">
    <citation type="journal article" date="2020" name="bioRxiv">
        <title>Metabolic contributions of an alphaproteobacterial endosymbiont in the apicomplexan Cardiosporidium cionae.</title>
        <authorList>
            <person name="Hunter E.S."/>
            <person name="Paight C.J."/>
            <person name="Lane C.E."/>
        </authorList>
    </citation>
    <scope>NUCLEOTIDE SEQUENCE [LARGE SCALE GENOMIC DNA]</scope>
    <source>
        <strain evidence="3">ESH_2018</strain>
    </source>
</reference>
<dbReference type="Pfam" id="PF02358">
    <property type="entry name" value="Trehalose_PPase"/>
    <property type="match status" value="1"/>
</dbReference>
<dbReference type="InterPro" id="IPR023214">
    <property type="entry name" value="HAD_sf"/>
</dbReference>
<dbReference type="SUPFAM" id="SSF56784">
    <property type="entry name" value="HAD-like"/>
    <property type="match status" value="1"/>
</dbReference>
<dbReference type="Pfam" id="PF00982">
    <property type="entry name" value="Glyco_transf_20"/>
    <property type="match status" value="1"/>
</dbReference>
<dbReference type="Proteomes" id="UP000823046">
    <property type="component" value="Unassembled WGS sequence"/>
</dbReference>
<comment type="caution">
    <text evidence="3">The sequence shown here is derived from an EMBL/GenBank/DDBJ whole genome shotgun (WGS) entry which is preliminary data.</text>
</comment>
<dbReference type="EMBL" id="JADAQX010000234">
    <property type="protein sequence ID" value="KAF8821113.1"/>
    <property type="molecule type" value="Genomic_DNA"/>
</dbReference>
<comment type="similarity">
    <text evidence="1">In the N-terminal section; belongs to the glycosyltransferase 20 family.</text>
</comment>
<evidence type="ECO:0000256" key="1">
    <source>
        <dbReference type="ARBA" id="ARBA00005409"/>
    </source>
</evidence>
<dbReference type="InterPro" id="IPR036412">
    <property type="entry name" value="HAD-like_sf"/>
</dbReference>
<keyword evidence="4" id="KW-1185">Reference proteome</keyword>
<gene>
    <name evidence="3" type="ORF">IE077_002449</name>
</gene>
<evidence type="ECO:0000256" key="2">
    <source>
        <dbReference type="SAM" id="MobiDB-lite"/>
    </source>
</evidence>
<dbReference type="PANTHER" id="PTHR10788:SF106">
    <property type="entry name" value="BCDNA.GH08860"/>
    <property type="match status" value="1"/>
</dbReference>
<feature type="compositionally biased region" description="Polar residues" evidence="2">
    <location>
        <begin position="947"/>
        <end position="968"/>
    </location>
</feature>
<dbReference type="InterPro" id="IPR003337">
    <property type="entry name" value="Trehalose_PPase"/>
</dbReference>
<proteinExistence type="inferred from homology"/>
<dbReference type="Gene3D" id="3.40.50.2000">
    <property type="entry name" value="Glycogen Phosphorylase B"/>
    <property type="match status" value="2"/>
</dbReference>
<evidence type="ECO:0000313" key="4">
    <source>
        <dbReference type="Proteomes" id="UP000823046"/>
    </source>
</evidence>
<dbReference type="CDD" id="cd03788">
    <property type="entry name" value="GT20_TPS"/>
    <property type="match status" value="1"/>
</dbReference>
<dbReference type="Gene3D" id="3.40.50.1000">
    <property type="entry name" value="HAD superfamily/HAD-like"/>
    <property type="match status" value="1"/>
</dbReference>
<evidence type="ECO:0000313" key="3">
    <source>
        <dbReference type="EMBL" id="KAF8821113.1"/>
    </source>
</evidence>
<name>A0ABQ7JAT5_9APIC</name>